<dbReference type="Proteomes" id="UP000004394">
    <property type="component" value="Unassembled WGS sequence"/>
</dbReference>
<protein>
    <recommendedName>
        <fullName evidence="3">Uracil-DNA glycosylase family protein</fullName>
    </recommendedName>
</protein>
<dbReference type="SUPFAM" id="SSF52141">
    <property type="entry name" value="Uracil-DNA glycosylase-like"/>
    <property type="match status" value="1"/>
</dbReference>
<dbReference type="STRING" id="862515.HMPREF0658_1921"/>
<proteinExistence type="predicted"/>
<evidence type="ECO:0008006" key="3">
    <source>
        <dbReference type="Google" id="ProtNLM"/>
    </source>
</evidence>
<comment type="caution">
    <text evidence="1">The sequence shown here is derived from an EMBL/GenBank/DDBJ whole genome shotgun (WGS) entry which is preliminary data.</text>
</comment>
<name>E0NUR6_9BACT</name>
<dbReference type="HOGENOM" id="CLU_102538_0_0_10"/>
<gene>
    <name evidence="1" type="ORF">HMPREF0658_1921</name>
</gene>
<dbReference type="InterPro" id="IPR036895">
    <property type="entry name" value="Uracil-DNA_glycosylase-like_sf"/>
</dbReference>
<dbReference type="BioCyc" id="PMAR862515-HMP:GMOO-1947-MONOMER"/>
<accession>E0NUR6</accession>
<evidence type="ECO:0000313" key="2">
    <source>
        <dbReference type="Proteomes" id="UP000004394"/>
    </source>
</evidence>
<sequence length="206" mass="24111">MPVHMTELPVEHHPFKPFLPEGCRLLMLGSFPPAPKRWCMEFYYPNFINDMWRIIGLIFFGDKQHFVDIEHKTFHINALVSFLTRCGIGLYDTACAIRRTRNSAADKDLEIVEETDLDALLDRIPTCRAVVTTGQKATDVFCQHFHITPQPAVGNYASFRYSTREMRLYRMPSSSRAYPMKVEKKAEKYRSMFKELYPEDIPNRHE</sequence>
<reference evidence="1" key="1">
    <citation type="submission" date="2010-07" db="EMBL/GenBank/DDBJ databases">
        <authorList>
            <person name="Muzny D."/>
            <person name="Qin X."/>
            <person name="Deng J."/>
            <person name="Jiang H."/>
            <person name="Liu Y."/>
            <person name="Qu J."/>
            <person name="Song X.-Z."/>
            <person name="Zhang L."/>
            <person name="Thornton R."/>
            <person name="Coyle M."/>
            <person name="Francisco L."/>
            <person name="Jackson L."/>
            <person name="Javaid M."/>
            <person name="Korchina V."/>
            <person name="Kovar C."/>
            <person name="Mata R."/>
            <person name="Mathew T."/>
            <person name="Ngo R."/>
            <person name="Nguyen L."/>
            <person name="Nguyen N."/>
            <person name="Okwuonu G."/>
            <person name="Ongeri F."/>
            <person name="Pham C."/>
            <person name="Simmons D."/>
            <person name="Wilczek-Boney K."/>
            <person name="Hale W."/>
            <person name="Jakkamsetti A."/>
            <person name="Pham P."/>
            <person name="Ruth R."/>
            <person name="San Lucas F."/>
            <person name="Warren J."/>
            <person name="Zhang J."/>
            <person name="Zhao Z."/>
            <person name="Zhou C."/>
            <person name="Zhu D."/>
            <person name="Lee S."/>
            <person name="Bess C."/>
            <person name="Blankenburg K."/>
            <person name="Forbes L."/>
            <person name="Fu Q."/>
            <person name="Gubbala S."/>
            <person name="Hirani K."/>
            <person name="Jayaseelan J.C."/>
            <person name="Lara F."/>
            <person name="Munidasa M."/>
            <person name="Palculict T."/>
            <person name="Patil S."/>
            <person name="Pu L.-L."/>
            <person name="Saada N."/>
            <person name="Tang L."/>
            <person name="Weissenberger G."/>
            <person name="Zhu Y."/>
            <person name="Hemphill L."/>
            <person name="Shang Y."/>
            <person name="Youmans B."/>
            <person name="Ayvaz T."/>
            <person name="Ross M."/>
            <person name="Santibanez J."/>
            <person name="Aqrawi P."/>
            <person name="Gross S."/>
            <person name="Joshi V."/>
            <person name="Fowler G."/>
            <person name="Nazareth L."/>
            <person name="Reid J."/>
            <person name="Worley K."/>
            <person name="Petrosino J."/>
            <person name="Highlander S."/>
            <person name="Gibbs R."/>
        </authorList>
    </citation>
    <scope>NUCLEOTIDE SEQUENCE [LARGE SCALE GENOMIC DNA]</scope>
    <source>
        <strain evidence="1">DSM 16973</strain>
    </source>
</reference>
<dbReference type="Gene3D" id="3.40.470.10">
    <property type="entry name" value="Uracil-DNA glycosylase-like domain"/>
    <property type="match status" value="1"/>
</dbReference>
<dbReference type="EMBL" id="AEEI01000053">
    <property type="protein sequence ID" value="EFM01173.1"/>
    <property type="molecule type" value="Genomic_DNA"/>
</dbReference>
<dbReference type="eggNOG" id="COG3663">
    <property type="taxonomic scope" value="Bacteria"/>
</dbReference>
<dbReference type="AlphaFoldDB" id="E0NUR6"/>
<evidence type="ECO:0000313" key="1">
    <source>
        <dbReference type="EMBL" id="EFM01173.1"/>
    </source>
</evidence>
<dbReference type="CDD" id="cd10032">
    <property type="entry name" value="UDG-F6_HDG"/>
    <property type="match status" value="1"/>
</dbReference>
<keyword evidence="2" id="KW-1185">Reference proteome</keyword>
<organism evidence="1 2">
    <name type="scientific">Hoylesella marshii DSM 16973 = JCM 13450</name>
    <dbReference type="NCBI Taxonomy" id="862515"/>
    <lineage>
        <taxon>Bacteria</taxon>
        <taxon>Pseudomonadati</taxon>
        <taxon>Bacteroidota</taxon>
        <taxon>Bacteroidia</taxon>
        <taxon>Bacteroidales</taxon>
        <taxon>Prevotellaceae</taxon>
        <taxon>Hoylesella</taxon>
    </lineage>
</organism>